<dbReference type="AlphaFoldDB" id="A0ABD3RRF3"/>
<name>A0ABD3RRF3_9STRA</name>
<dbReference type="Proteomes" id="UP001530377">
    <property type="component" value="Unassembled WGS sequence"/>
</dbReference>
<comment type="caution">
    <text evidence="3">The sequence shown here is derived from an EMBL/GenBank/DDBJ whole genome shotgun (WGS) entry which is preliminary data.</text>
</comment>
<evidence type="ECO:0000313" key="3">
    <source>
        <dbReference type="EMBL" id="KAL3815453.1"/>
    </source>
</evidence>
<evidence type="ECO:0000313" key="4">
    <source>
        <dbReference type="Proteomes" id="UP001530377"/>
    </source>
</evidence>
<sequence length="125" mass="13706">MVDRNTQPGYGAIDVPPGGNEEFDERNTYYLNEGGFTLNRFFRAAVPIVIALLIMSGFGYGMSHGFSHLYGPPKVEDSSVKQDDSWIPESDISDAACKMNKNCAKLELVGNCCPTDHGVILECCH</sequence>
<organism evidence="3 4">
    <name type="scientific">Cyclostephanos tholiformis</name>
    <dbReference type="NCBI Taxonomy" id="382380"/>
    <lineage>
        <taxon>Eukaryota</taxon>
        <taxon>Sar</taxon>
        <taxon>Stramenopiles</taxon>
        <taxon>Ochrophyta</taxon>
        <taxon>Bacillariophyta</taxon>
        <taxon>Coscinodiscophyceae</taxon>
        <taxon>Thalassiosirophycidae</taxon>
        <taxon>Stephanodiscales</taxon>
        <taxon>Stephanodiscaceae</taxon>
        <taxon>Cyclostephanos</taxon>
    </lineage>
</organism>
<feature type="region of interest" description="Disordered" evidence="1">
    <location>
        <begin position="1"/>
        <end position="20"/>
    </location>
</feature>
<evidence type="ECO:0000256" key="1">
    <source>
        <dbReference type="SAM" id="MobiDB-lite"/>
    </source>
</evidence>
<evidence type="ECO:0000256" key="2">
    <source>
        <dbReference type="SAM" id="Phobius"/>
    </source>
</evidence>
<reference evidence="3 4" key="1">
    <citation type="submission" date="2024-10" db="EMBL/GenBank/DDBJ databases">
        <title>Updated reference genomes for cyclostephanoid diatoms.</title>
        <authorList>
            <person name="Roberts W.R."/>
            <person name="Alverson A.J."/>
        </authorList>
    </citation>
    <scope>NUCLEOTIDE SEQUENCE [LARGE SCALE GENOMIC DNA]</scope>
    <source>
        <strain evidence="3 4">AJA228-03</strain>
    </source>
</reference>
<keyword evidence="2" id="KW-0812">Transmembrane</keyword>
<feature type="transmembrane region" description="Helical" evidence="2">
    <location>
        <begin position="41"/>
        <end position="60"/>
    </location>
</feature>
<keyword evidence="4" id="KW-1185">Reference proteome</keyword>
<proteinExistence type="predicted"/>
<keyword evidence="2" id="KW-0472">Membrane</keyword>
<accession>A0ABD3RRF3</accession>
<protein>
    <submittedName>
        <fullName evidence="3">Uncharacterized protein</fullName>
    </submittedName>
</protein>
<dbReference type="EMBL" id="JALLPB020000199">
    <property type="protein sequence ID" value="KAL3815453.1"/>
    <property type="molecule type" value="Genomic_DNA"/>
</dbReference>
<gene>
    <name evidence="3" type="ORF">ACHAXA_009198</name>
</gene>
<keyword evidence="2" id="KW-1133">Transmembrane helix</keyword>